<feature type="compositionally biased region" description="Basic and acidic residues" evidence="1">
    <location>
        <begin position="929"/>
        <end position="951"/>
    </location>
</feature>
<feature type="compositionally biased region" description="Polar residues" evidence="1">
    <location>
        <begin position="290"/>
        <end position="301"/>
    </location>
</feature>
<feature type="compositionally biased region" description="Basic and acidic residues" evidence="1">
    <location>
        <begin position="257"/>
        <end position="277"/>
    </location>
</feature>
<dbReference type="EMBL" id="BTSY01000006">
    <property type="protein sequence ID" value="GMT32138.1"/>
    <property type="molecule type" value="Genomic_DNA"/>
</dbReference>
<feature type="region of interest" description="Disordered" evidence="1">
    <location>
        <begin position="1"/>
        <end position="319"/>
    </location>
</feature>
<evidence type="ECO:0000313" key="3">
    <source>
        <dbReference type="Proteomes" id="UP001432322"/>
    </source>
</evidence>
<sequence>KGEKKMKKEKKEEEETEEEDWAPIRTRSKRSGKITKRESMGTKRVTRSSSAAKRKRGREKVDKCPSTPEKPKKRRRRRVKVESSSGEEEDEEEDTEDTKEADDSGAEEDQPMEADESINEKTRDSSQEVPQDPIQQKDQSEKKATVSAAKSAAELARRKRASTPKSGASTSATKMTDASALPSSIQHLFDETIAAPSPSLSTFRVPKKKETTGSTSSKDHISPHLKVQPKVEEPQEKPGWDPRDTAFHPKPRAFLKPTERPAEERKRPVDFHRHTEAKTPPAIRRFDFASFTQSPMEQNEPTFMETPPLHRPYLPMTPLSALTPPTERKSLERFNDAYKQIVKTPSDLRPHLSTPAQSHKATVSRIQSTLDPRGAPKSILKTRRSEPMEPIDNSIDFGTPSAMGTVGRAEGEDGGGGVNEERRESGSSSSWMPLASKSPVNTASPSIERRSAIGFGMNSVSPMMNQFCPRTPAPAYGATVSAANRSDEGSSFGDPLPATPRVIPVESINAIRYRFIPLDDLPPLFERKSLDAKERDSSEQVAEMKCRAVLAAGPFVEKEGHENFINYMKEKGVDVEWTTCPDTKDVEEMKVRTIAALICYSDKVAKSLLSDGGTVVIDKEYISIGKPSETIVTMMGLNPRAELGEEEMKKELTDAIETQFGRLVELSVLSFSDVYVEAKARFFWAVHASRAIHGAPIVLRDNRHITTTVCPPDRSTAWICETHSDAPKPALKKLVVSDAPSTTVPQPVPPPTSLVGGVSIPPLLSLHHSSKFSLSTTPTSLPPPGLIDPVSLRPIALHHQQPQRGRPSDSKTSLIEKTLSIPPIRLPPSINIPLPPAHSSFAPSHPHHPLRIPFPPTTTSTPGRRFLLPTPSHLPVPVSQPSVVPVLHPSLMPPHPQPMRTVDPATFIKPFEALLPKKMEIEEKLARAKAEREKKESEKRKREKEERKREEEERDEDEILLIARCFPPLTKWETFTNEECSAVREFFMDEDCSSRIFGGNVSLRFTGRNAREKAQVLLLDSPIDIEGIRGRHFTIGTTHSMTFEASAPVSVKSVHGGVAKRFPSVVEVEKKSGNIFKIYFEKADEARSERFIKLDDALLRLVE</sequence>
<feature type="region of interest" description="Disordered" evidence="1">
    <location>
        <begin position="347"/>
        <end position="446"/>
    </location>
</feature>
<feature type="compositionally biased region" description="Polar residues" evidence="1">
    <location>
        <begin position="354"/>
        <end position="370"/>
    </location>
</feature>
<evidence type="ECO:0000313" key="2">
    <source>
        <dbReference type="EMBL" id="GMT32138.1"/>
    </source>
</evidence>
<feature type="compositionally biased region" description="Basic and acidic residues" evidence="1">
    <location>
        <begin position="229"/>
        <end position="247"/>
    </location>
</feature>
<feature type="compositionally biased region" description="Acidic residues" evidence="1">
    <location>
        <begin position="12"/>
        <end position="21"/>
    </location>
</feature>
<feature type="compositionally biased region" description="Polar residues" evidence="1">
    <location>
        <begin position="127"/>
        <end position="137"/>
    </location>
</feature>
<organism evidence="2 3">
    <name type="scientific">Pristionchus fissidentatus</name>
    <dbReference type="NCBI Taxonomy" id="1538716"/>
    <lineage>
        <taxon>Eukaryota</taxon>
        <taxon>Metazoa</taxon>
        <taxon>Ecdysozoa</taxon>
        <taxon>Nematoda</taxon>
        <taxon>Chromadorea</taxon>
        <taxon>Rhabditida</taxon>
        <taxon>Rhabditina</taxon>
        <taxon>Diplogasteromorpha</taxon>
        <taxon>Diplogasteroidea</taxon>
        <taxon>Neodiplogasteridae</taxon>
        <taxon>Pristionchus</taxon>
    </lineage>
</organism>
<feature type="region of interest" description="Disordered" evidence="1">
    <location>
        <begin position="929"/>
        <end position="954"/>
    </location>
</feature>
<protein>
    <submittedName>
        <fullName evidence="2">Uncharacterized protein</fullName>
    </submittedName>
</protein>
<keyword evidence="3" id="KW-1185">Reference proteome</keyword>
<dbReference type="Proteomes" id="UP001432322">
    <property type="component" value="Unassembled WGS sequence"/>
</dbReference>
<gene>
    <name evidence="2" type="ORF">PFISCL1PPCAC_23435</name>
</gene>
<feature type="compositionally biased region" description="Polar residues" evidence="1">
    <location>
        <begin position="163"/>
        <end position="186"/>
    </location>
</feature>
<feature type="non-terminal residue" evidence="2">
    <location>
        <position position="1"/>
    </location>
</feature>
<comment type="caution">
    <text evidence="2">The sequence shown here is derived from an EMBL/GenBank/DDBJ whole genome shotgun (WGS) entry which is preliminary data.</text>
</comment>
<reference evidence="2" key="1">
    <citation type="submission" date="2023-10" db="EMBL/GenBank/DDBJ databases">
        <title>Genome assembly of Pristionchus species.</title>
        <authorList>
            <person name="Yoshida K."/>
            <person name="Sommer R.J."/>
        </authorList>
    </citation>
    <scope>NUCLEOTIDE SEQUENCE</scope>
    <source>
        <strain evidence="2">RS5133</strain>
    </source>
</reference>
<name>A0AAV5WND4_9BILA</name>
<feature type="compositionally biased region" description="Low complexity" evidence="1">
    <location>
        <begin position="145"/>
        <end position="154"/>
    </location>
</feature>
<evidence type="ECO:0000256" key="1">
    <source>
        <dbReference type="SAM" id="MobiDB-lite"/>
    </source>
</evidence>
<accession>A0AAV5WND4</accession>
<proteinExistence type="predicted"/>
<dbReference type="AlphaFoldDB" id="A0AAV5WND4"/>
<feature type="compositionally biased region" description="Acidic residues" evidence="1">
    <location>
        <begin position="85"/>
        <end position="117"/>
    </location>
</feature>